<dbReference type="InterPro" id="IPR036188">
    <property type="entry name" value="FAD/NAD-bd_sf"/>
</dbReference>
<dbReference type="InterPro" id="IPR012132">
    <property type="entry name" value="GMC_OxRdtase"/>
</dbReference>
<name>A0ABR3IZ14_9AGAR</name>
<evidence type="ECO:0000313" key="3">
    <source>
        <dbReference type="Proteomes" id="UP001556367"/>
    </source>
</evidence>
<dbReference type="PANTHER" id="PTHR11552">
    <property type="entry name" value="GLUCOSE-METHANOL-CHOLINE GMC OXIDOREDUCTASE"/>
    <property type="match status" value="1"/>
</dbReference>
<comment type="caution">
    <text evidence="2">The sequence shown here is derived from an EMBL/GenBank/DDBJ whole genome shotgun (WGS) entry which is preliminary data.</text>
</comment>
<gene>
    <name evidence="2" type="ORF">HGRIS_011036</name>
</gene>
<organism evidence="2 3">
    <name type="scientific">Hohenbuehelia grisea</name>
    <dbReference type="NCBI Taxonomy" id="104357"/>
    <lineage>
        <taxon>Eukaryota</taxon>
        <taxon>Fungi</taxon>
        <taxon>Dikarya</taxon>
        <taxon>Basidiomycota</taxon>
        <taxon>Agaricomycotina</taxon>
        <taxon>Agaricomycetes</taxon>
        <taxon>Agaricomycetidae</taxon>
        <taxon>Agaricales</taxon>
        <taxon>Pleurotineae</taxon>
        <taxon>Pleurotaceae</taxon>
        <taxon>Hohenbuehelia</taxon>
    </lineage>
</organism>
<evidence type="ECO:0000313" key="2">
    <source>
        <dbReference type="EMBL" id="KAL0948463.1"/>
    </source>
</evidence>
<dbReference type="SUPFAM" id="SSF51905">
    <property type="entry name" value="FAD/NAD(P)-binding domain"/>
    <property type="match status" value="1"/>
</dbReference>
<protein>
    <recommendedName>
        <fullName evidence="4">Glucose-methanol-choline oxidoreductase N-terminal domain-containing protein</fullName>
    </recommendedName>
</protein>
<reference evidence="3" key="1">
    <citation type="submission" date="2024-06" db="EMBL/GenBank/DDBJ databases">
        <title>Multi-omics analyses provide insights into the biosynthesis of the anticancer antibiotic pleurotin in Hohenbuehelia grisea.</title>
        <authorList>
            <person name="Weaver J.A."/>
            <person name="Alberti F."/>
        </authorList>
    </citation>
    <scope>NUCLEOTIDE SEQUENCE [LARGE SCALE GENOMIC DNA]</scope>
    <source>
        <strain evidence="3">T-177</strain>
    </source>
</reference>
<dbReference type="Proteomes" id="UP001556367">
    <property type="component" value="Unassembled WGS sequence"/>
</dbReference>
<dbReference type="Gene3D" id="3.50.50.60">
    <property type="entry name" value="FAD/NAD(P)-binding domain"/>
    <property type="match status" value="1"/>
</dbReference>
<dbReference type="EMBL" id="JASNQZ010000014">
    <property type="protein sequence ID" value="KAL0948463.1"/>
    <property type="molecule type" value="Genomic_DNA"/>
</dbReference>
<keyword evidence="3" id="KW-1185">Reference proteome</keyword>
<accession>A0ABR3IZ14</accession>
<proteinExistence type="inferred from homology"/>
<sequence length="149" mass="16532">MLFFLSRYPPVLPYLSVSPRVPFSLILTPKNYLIFHCRFALNMVHPQEVDVIVAGGGPAGCVVAGRLAYADPNLKVMLIEGGANNRDDPWVYRPGIFVKNMQRDGVNDKATFYEDTMQSSHLRGRKSIVPCANILGGGSSINFQVTFNR</sequence>
<dbReference type="Pfam" id="PF05834">
    <property type="entry name" value="Lycopene_cycl"/>
    <property type="match status" value="1"/>
</dbReference>
<dbReference type="PANTHER" id="PTHR11552:SF119">
    <property type="entry name" value="GLUCOSE-METHANOL-CHOLINE OXIDOREDUCTASE N-TERMINAL DOMAIN-CONTAINING PROTEIN"/>
    <property type="match status" value="1"/>
</dbReference>
<evidence type="ECO:0008006" key="4">
    <source>
        <dbReference type="Google" id="ProtNLM"/>
    </source>
</evidence>
<evidence type="ECO:0000256" key="1">
    <source>
        <dbReference type="ARBA" id="ARBA00010790"/>
    </source>
</evidence>
<comment type="similarity">
    <text evidence="1">Belongs to the GMC oxidoreductase family.</text>
</comment>